<proteinExistence type="predicted"/>
<name>A0ACC3SKF3_9PEZI</name>
<organism evidence="1 2">
    <name type="scientific">Zalaria obscura</name>
    <dbReference type="NCBI Taxonomy" id="2024903"/>
    <lineage>
        <taxon>Eukaryota</taxon>
        <taxon>Fungi</taxon>
        <taxon>Dikarya</taxon>
        <taxon>Ascomycota</taxon>
        <taxon>Pezizomycotina</taxon>
        <taxon>Dothideomycetes</taxon>
        <taxon>Dothideomycetidae</taxon>
        <taxon>Dothideales</taxon>
        <taxon>Zalariaceae</taxon>
        <taxon>Zalaria</taxon>
    </lineage>
</organism>
<reference evidence="1" key="1">
    <citation type="submission" date="2024-02" db="EMBL/GenBank/DDBJ databases">
        <title>Metagenome Assembled Genome of Zalaria obscura JY119.</title>
        <authorList>
            <person name="Vighnesh L."/>
            <person name="Jagadeeshwari U."/>
            <person name="Venkata Ramana C."/>
            <person name="Sasikala C."/>
        </authorList>
    </citation>
    <scope>NUCLEOTIDE SEQUENCE</scope>
    <source>
        <strain evidence="1">JY119</strain>
    </source>
</reference>
<sequence>MASPQASAPAALSTVLNQLWPPYGTYPHEKRLAWALKFTRATHPDSARIFTTLLEPEGIQPAIFRTEPDAKITDLSILPNIAGCFGWQLILGKAVENGADLNAVGMGDIYWRRPIYNTAFGAFIESCASFGSPRLLEDFIEYLHQTTGIWTSILSAMGVDLVEYGKAEHRAFHLLSDSHELEFFEEKFGVHLVDLEYSPRPGDWRLTFYTLNKFAYDFWYLVEVHEPALLRQSNWGYIIVVLPFQMDDACITTYLRTACGGGLFSVDSHNVRGAIEKPRHSLGTRTTPVLRPSPQPAARDSAKQVMQS</sequence>
<dbReference type="EMBL" id="JAMKPW020000006">
    <property type="protein sequence ID" value="KAK8217239.1"/>
    <property type="molecule type" value="Genomic_DNA"/>
</dbReference>
<protein>
    <submittedName>
        <fullName evidence="1">Uncharacterized protein</fullName>
    </submittedName>
</protein>
<evidence type="ECO:0000313" key="2">
    <source>
        <dbReference type="Proteomes" id="UP001320706"/>
    </source>
</evidence>
<keyword evidence="2" id="KW-1185">Reference proteome</keyword>
<evidence type="ECO:0000313" key="1">
    <source>
        <dbReference type="EMBL" id="KAK8217239.1"/>
    </source>
</evidence>
<comment type="caution">
    <text evidence="1">The sequence shown here is derived from an EMBL/GenBank/DDBJ whole genome shotgun (WGS) entry which is preliminary data.</text>
</comment>
<gene>
    <name evidence="1" type="ORF">M8818_001492</name>
</gene>
<accession>A0ACC3SKF3</accession>
<dbReference type="Proteomes" id="UP001320706">
    <property type="component" value="Unassembled WGS sequence"/>
</dbReference>